<keyword evidence="1 2" id="KW-0378">Hydrolase</keyword>
<evidence type="ECO:0000313" key="3">
    <source>
        <dbReference type="Proteomes" id="UP001596036"/>
    </source>
</evidence>
<dbReference type="EMBL" id="JBHSNM010000004">
    <property type="protein sequence ID" value="MFC5570904.1"/>
    <property type="molecule type" value="Genomic_DNA"/>
</dbReference>
<dbReference type="Pfam" id="PF10605">
    <property type="entry name" value="3HBOH"/>
    <property type="match status" value="1"/>
</dbReference>
<protein>
    <submittedName>
        <fullName evidence="2">3-hydroxybutyrate oligomer hydrolase family protein</fullName>
    </submittedName>
</protein>
<dbReference type="RefSeq" id="WP_386755407.1">
    <property type="nucleotide sequence ID" value="NZ_JBHSNM010000004.1"/>
</dbReference>
<reference evidence="3" key="1">
    <citation type="journal article" date="2019" name="Int. J. Syst. Evol. Microbiol.">
        <title>The Global Catalogue of Microorganisms (GCM) 10K type strain sequencing project: providing services to taxonomists for standard genome sequencing and annotation.</title>
        <authorList>
            <consortium name="The Broad Institute Genomics Platform"/>
            <consortium name="The Broad Institute Genome Sequencing Center for Infectious Disease"/>
            <person name="Wu L."/>
            <person name="Ma J."/>
        </authorList>
    </citation>
    <scope>NUCLEOTIDE SEQUENCE [LARGE SCALE GENOMIC DNA]</scope>
    <source>
        <strain evidence="3">KACC 11407</strain>
    </source>
</reference>
<dbReference type="Gene3D" id="3.40.50.1820">
    <property type="entry name" value="alpha/beta hydrolase"/>
    <property type="match status" value="1"/>
</dbReference>
<dbReference type="GO" id="GO:0016787">
    <property type="term" value="F:hydrolase activity"/>
    <property type="evidence" value="ECO:0007669"/>
    <property type="project" value="UniProtKB-KW"/>
</dbReference>
<dbReference type="SUPFAM" id="SSF53474">
    <property type="entry name" value="alpha/beta-Hydrolases"/>
    <property type="match status" value="1"/>
</dbReference>
<keyword evidence="3" id="KW-1185">Reference proteome</keyword>
<dbReference type="Proteomes" id="UP001596036">
    <property type="component" value="Unassembled WGS sequence"/>
</dbReference>
<comment type="caution">
    <text evidence="2">The sequence shown here is derived from an EMBL/GenBank/DDBJ whole genome shotgun (WGS) entry which is preliminary data.</text>
</comment>
<evidence type="ECO:0000313" key="2">
    <source>
        <dbReference type="EMBL" id="MFC5570904.1"/>
    </source>
</evidence>
<sequence>MDTLPLTSPVRAPLRAVVAGLIAALALAGCAATDGSRRSDSPQGTAMPITALRVTEHRGSDDLLTAGLGLAGLRSPVAPAFADPAHPTAAELRRRAIWSNWRGIADLAPGGGYGEWYGSTANVPGREFSALATVPGAKQPHRVLLQLPDAFDADKPCVVVAASSGSRGIYGAIAVAGPWALPKGCAVAYTDKGAGTDYSDLDAGQGIAPDGTVADAAATLAFKPQAAAGARGIAMKHAHSQDNPEADWGRHVQQAAQFALHALNEAYPGRGFDFANTRVIAVGISNGGGAVLRAAELDGAGWLDAVVAGEPEVEVEGARPLYDFATEAALLMPCALLDLDGLPASPLSAPARALAPARCASLANAGVLPAGDTKTQARAAHAALRASGWSEDALRSGALSVDFDLWRAIAVTYASAYGRYAPGEHPCGFAFAAQNPDFSPRAASDAERAAWWADGSGIAPGAGVGIVDTKLAAPDFTYAGLECLRRLWTGDGADAARVRRGIAELRAGVPRADLPVAVIHGTDDGLVPIAFSSQPWVAQARAAGRDVRYWQVRHAQHFDAFLALPDYRARYVPLLPYVYAALDRVMAHLDDPAQPLPASAVIETAPAAAPLSAGQLAIPR</sequence>
<dbReference type="InterPro" id="IPR016582">
    <property type="entry name" value="OHBut_olig_hydro_put"/>
</dbReference>
<organism evidence="2 3">
    <name type="scientific">Lysobacter yangpyeongensis</name>
    <dbReference type="NCBI Taxonomy" id="346182"/>
    <lineage>
        <taxon>Bacteria</taxon>
        <taxon>Pseudomonadati</taxon>
        <taxon>Pseudomonadota</taxon>
        <taxon>Gammaproteobacteria</taxon>
        <taxon>Lysobacterales</taxon>
        <taxon>Lysobacteraceae</taxon>
        <taxon>Lysobacter</taxon>
    </lineage>
</organism>
<gene>
    <name evidence="2" type="ORF">ACFPN1_12615</name>
</gene>
<dbReference type="InterPro" id="IPR029058">
    <property type="entry name" value="AB_hydrolase_fold"/>
</dbReference>
<accession>A0ABW0SQ96</accession>
<proteinExistence type="predicted"/>
<name>A0ABW0SQ96_9GAMM</name>
<evidence type="ECO:0000256" key="1">
    <source>
        <dbReference type="ARBA" id="ARBA00022801"/>
    </source>
</evidence>